<dbReference type="Proteomes" id="UP000199161">
    <property type="component" value="Unassembled WGS sequence"/>
</dbReference>
<dbReference type="AlphaFoldDB" id="A0A1I1L4F3"/>
<accession>A0A1I1L4F3</accession>
<reference evidence="3" key="1">
    <citation type="submission" date="2016-10" db="EMBL/GenBank/DDBJ databases">
        <authorList>
            <person name="Varghese N."/>
            <person name="Submissions S."/>
        </authorList>
    </citation>
    <scope>NUCLEOTIDE SEQUENCE [LARGE SCALE GENOMIC DNA]</scope>
    <source>
        <strain evidence="3">DSM 13078</strain>
    </source>
</reference>
<evidence type="ECO:0000313" key="2">
    <source>
        <dbReference type="EMBL" id="SFC67845.1"/>
    </source>
</evidence>
<proteinExistence type="predicted"/>
<organism evidence="2 3">
    <name type="scientific">Natronobacterium haloterrestre</name>
    <name type="common">Halobiforma haloterrestris</name>
    <dbReference type="NCBI Taxonomy" id="148448"/>
    <lineage>
        <taxon>Archaea</taxon>
        <taxon>Methanobacteriati</taxon>
        <taxon>Methanobacteriota</taxon>
        <taxon>Stenosarchaea group</taxon>
        <taxon>Halobacteria</taxon>
        <taxon>Halobacteriales</taxon>
        <taxon>Natrialbaceae</taxon>
        <taxon>Natronobacterium</taxon>
    </lineage>
</organism>
<name>A0A1I1L4F3_NATHA</name>
<evidence type="ECO:0000313" key="3">
    <source>
        <dbReference type="Proteomes" id="UP000199161"/>
    </source>
</evidence>
<sequence length="278" mass="30915">MGRDGILHPKDQALNDRGLEYRDAGSELCPECGVRHRRYIGPMSDEHSDGPELVTDGGTNTTAPSEYVIPTGSGYLGTYTVSAERRVVISRAALGDQDWTTDTVHAITHEDGVAIVPPSETTEPLAEYTLCTRYNGTRIAAGHTVVDELEVDPNDDVRVYDLATTDDRDGLLFVDTDDDPRIATDGGHDTTPDHDLELTLEYTTINNRRRRITIVPDTGGEAWRITHEIRNGEWRETGREPISELTINLNSTDDSKTITTDQRRHTVDELLTERGEDQ</sequence>
<dbReference type="EMBL" id="FOKW01000014">
    <property type="protein sequence ID" value="SFC67845.1"/>
    <property type="molecule type" value="Genomic_DNA"/>
</dbReference>
<feature type="region of interest" description="Disordered" evidence="1">
    <location>
        <begin position="42"/>
        <end position="66"/>
    </location>
</feature>
<gene>
    <name evidence="2" type="ORF">SAMN05444422_11459</name>
</gene>
<keyword evidence="3" id="KW-1185">Reference proteome</keyword>
<protein>
    <submittedName>
        <fullName evidence="2">Uncharacterized protein</fullName>
    </submittedName>
</protein>
<evidence type="ECO:0000256" key="1">
    <source>
        <dbReference type="SAM" id="MobiDB-lite"/>
    </source>
</evidence>